<sequence>MRLHHLRLQAIGPFPGSHEIDLEALGASGLFLLEGPTGAGKSTIIDAIVFALYGQPAGDGAPERLHSHHAAPGVAPEVELVFSCHEGTFRVFRSPKHERPKSRGTGTTMQNARAKLWRLPSPEAARATAARSGPAGPGKSDPDELGEPVSSNVQETGIEIDRILPLSREQFTQTVVLPQGRFADFLHARPEDRRSVLQEIFGTAVYQELQELLREQAGTAGKAVDEAARQVRTVAEEFARCAYEETEPGSGSHGQAVIDPGSAEHLAAERATPAPEDPRAALRHAAETPEHDDLLRLAKEARATWSQRSEEAAAAHHSARAAEEQARTAFDAARALADRLRRREALLADQKTVEQRSADIAQDRERLDVARRAARVAPASEAHAQRRVRQQEEARQLAQNREAAASHGIDVEADHEALHQRLDDLLAHGGGLEAPAQLEAGIPERRAALTVLRDELDTAERQQRTLAERLDQRPAQRDQLHDQWRKLAGAPVAVERAEAALADARETLQLVEQAEEAARAMTTAHEAATACAEADRTAAAAVAAVHQRRLTGMAGELAQELESGQPCAVCGSREHPEPAQLTAEHPGEEEIDLAEATARRAREAHSAAAALLAERRATYASLHERSAGQSSTDAEQRVVAARDELTGAQQREAERRAAERTLEKHDEGTAALRTELSSAESALGALRARVSAQAAQLEQDEATCRAAREGYGSVAERLAALHDSSQALRRYLRTLDRESVARTELRQAEWELAERLNEEGFDDANAAAAAQLPEPQIAALETAIGEHHSEVRRIEQGLADPEIQAVAEAPEPDVEAAGRAHTAALAAADEGSGQAQLAAERCRQVHETADRLVSALTEFRRAEREAGPVRRVAALATAGEGNLRGLTLATYVLLHRFEDVVAEANEQLRAISAGRYALERIDEREGGQRTRRTGLGLQIMDYRTDEARNPRTLSGGETFYVSLCLALGLATVVLKERGGVELGTLFIDEGFGSLDPDTLDSVMSVLHSLRENGRTVGVISHVSEMKSRIPDRVTIRRKPDGSSTLDLTG</sequence>
<feature type="coiled-coil region" evidence="4">
    <location>
        <begin position="494"/>
        <end position="521"/>
    </location>
</feature>
<keyword evidence="7" id="KW-0378">Hydrolase</keyword>
<feature type="region of interest" description="Disordered" evidence="5">
    <location>
        <begin position="567"/>
        <end position="587"/>
    </location>
</feature>
<comment type="similarity">
    <text evidence="1">Belongs to the SMC family. SbcC subfamily.</text>
</comment>
<proteinExistence type="inferred from homology"/>
<feature type="compositionally biased region" description="Low complexity" evidence="5">
    <location>
        <begin position="122"/>
        <end position="138"/>
    </location>
</feature>
<reference evidence="7 8" key="1">
    <citation type="submission" date="2018-11" db="EMBL/GenBank/DDBJ databases">
        <title>Sequencing the genomes of 1000 actinobacteria strains.</title>
        <authorList>
            <person name="Klenk H.-P."/>
        </authorList>
    </citation>
    <scope>NUCLEOTIDE SEQUENCE [LARGE SCALE GENOMIC DNA]</scope>
    <source>
        <strain evidence="7 8">DSM 11294</strain>
    </source>
</reference>
<dbReference type="PANTHER" id="PTHR32114">
    <property type="entry name" value="ABC TRANSPORTER ABCH.3"/>
    <property type="match status" value="1"/>
</dbReference>
<evidence type="ECO:0000313" key="8">
    <source>
        <dbReference type="Proteomes" id="UP000280668"/>
    </source>
</evidence>
<feature type="region of interest" description="Disordered" evidence="5">
    <location>
        <begin position="375"/>
        <end position="406"/>
    </location>
</feature>
<feature type="region of interest" description="Disordered" evidence="5">
    <location>
        <begin position="122"/>
        <end position="150"/>
    </location>
</feature>
<evidence type="ECO:0000256" key="1">
    <source>
        <dbReference type="ARBA" id="ARBA00006930"/>
    </source>
</evidence>
<evidence type="ECO:0000313" key="7">
    <source>
        <dbReference type="EMBL" id="ROR73756.1"/>
    </source>
</evidence>
<dbReference type="EMBL" id="RKHK01000001">
    <property type="protein sequence ID" value="ROR73756.1"/>
    <property type="molecule type" value="Genomic_DNA"/>
</dbReference>
<dbReference type="GO" id="GO:0016887">
    <property type="term" value="F:ATP hydrolysis activity"/>
    <property type="evidence" value="ECO:0007669"/>
    <property type="project" value="InterPro"/>
</dbReference>
<evidence type="ECO:0000256" key="3">
    <source>
        <dbReference type="ARBA" id="ARBA00013368"/>
    </source>
</evidence>
<comment type="caution">
    <text evidence="7">The sequence shown here is derived from an EMBL/GenBank/DDBJ whole genome shotgun (WGS) entry which is preliminary data.</text>
</comment>
<name>A0A3N2BER5_9MICO</name>
<organism evidence="7 8">
    <name type="scientific">Bogoriella caseilytica</name>
    <dbReference type="NCBI Taxonomy" id="56055"/>
    <lineage>
        <taxon>Bacteria</taxon>
        <taxon>Bacillati</taxon>
        <taxon>Actinomycetota</taxon>
        <taxon>Actinomycetes</taxon>
        <taxon>Micrococcales</taxon>
        <taxon>Bogoriellaceae</taxon>
        <taxon>Bogoriella</taxon>
    </lineage>
</organism>
<dbReference type="Gene3D" id="3.40.50.300">
    <property type="entry name" value="P-loop containing nucleotide triphosphate hydrolases"/>
    <property type="match status" value="2"/>
</dbReference>
<dbReference type="AlphaFoldDB" id="A0A3N2BER5"/>
<comment type="subunit">
    <text evidence="2">Heterodimer of SbcC and SbcD.</text>
</comment>
<evidence type="ECO:0000256" key="5">
    <source>
        <dbReference type="SAM" id="MobiDB-lite"/>
    </source>
</evidence>
<feature type="domain" description="Rad50/SbcC-type AAA" evidence="6">
    <location>
        <begin position="6"/>
        <end position="230"/>
    </location>
</feature>
<keyword evidence="4" id="KW-0175">Coiled coil</keyword>
<dbReference type="InterPro" id="IPR027417">
    <property type="entry name" value="P-loop_NTPase"/>
</dbReference>
<dbReference type="OrthoDB" id="9795626at2"/>
<dbReference type="Proteomes" id="UP000280668">
    <property type="component" value="Unassembled WGS sequence"/>
</dbReference>
<dbReference type="Pfam" id="PF13558">
    <property type="entry name" value="SbcC_Walker_B"/>
    <property type="match status" value="1"/>
</dbReference>
<dbReference type="Pfam" id="PF13476">
    <property type="entry name" value="AAA_23"/>
    <property type="match status" value="1"/>
</dbReference>
<protein>
    <recommendedName>
        <fullName evidence="3">Nuclease SbcCD subunit C</fullName>
    </recommendedName>
</protein>
<evidence type="ECO:0000256" key="2">
    <source>
        <dbReference type="ARBA" id="ARBA00011322"/>
    </source>
</evidence>
<feature type="compositionally biased region" description="Basic and acidic residues" evidence="5">
    <location>
        <begin position="644"/>
        <end position="668"/>
    </location>
</feature>
<dbReference type="GO" id="GO:0004527">
    <property type="term" value="F:exonuclease activity"/>
    <property type="evidence" value="ECO:0007669"/>
    <property type="project" value="UniProtKB-KW"/>
</dbReference>
<feature type="region of interest" description="Disordered" evidence="5">
    <location>
        <begin position="644"/>
        <end position="670"/>
    </location>
</feature>
<keyword evidence="8" id="KW-1185">Reference proteome</keyword>
<evidence type="ECO:0000256" key="4">
    <source>
        <dbReference type="SAM" id="Coils"/>
    </source>
</evidence>
<dbReference type="PANTHER" id="PTHR32114:SF2">
    <property type="entry name" value="ABC TRANSPORTER ABCH.3"/>
    <property type="match status" value="1"/>
</dbReference>
<keyword evidence="7" id="KW-0269">Exonuclease</keyword>
<dbReference type="SUPFAM" id="SSF52540">
    <property type="entry name" value="P-loop containing nucleoside triphosphate hydrolases"/>
    <property type="match status" value="1"/>
</dbReference>
<dbReference type="GO" id="GO:0006302">
    <property type="term" value="P:double-strand break repair"/>
    <property type="evidence" value="ECO:0007669"/>
    <property type="project" value="InterPro"/>
</dbReference>
<evidence type="ECO:0000259" key="6">
    <source>
        <dbReference type="Pfam" id="PF13476"/>
    </source>
</evidence>
<accession>A0A3N2BER5</accession>
<dbReference type="InterPro" id="IPR038729">
    <property type="entry name" value="Rad50/SbcC_AAA"/>
</dbReference>
<keyword evidence="7" id="KW-0540">Nuclease</keyword>
<dbReference type="RefSeq" id="WP_123304138.1">
    <property type="nucleotide sequence ID" value="NZ_RKHK01000001.1"/>
</dbReference>
<feature type="compositionally biased region" description="Low complexity" evidence="5">
    <location>
        <begin position="396"/>
        <end position="405"/>
    </location>
</feature>
<feature type="region of interest" description="Disordered" evidence="5">
    <location>
        <begin position="306"/>
        <end position="326"/>
    </location>
</feature>
<gene>
    <name evidence="7" type="ORF">EDD31_2144</name>
</gene>